<keyword evidence="2" id="KW-1185">Reference proteome</keyword>
<organism evidence="1 2">
    <name type="scientific">Phytophthora megakarya</name>
    <dbReference type="NCBI Taxonomy" id="4795"/>
    <lineage>
        <taxon>Eukaryota</taxon>
        <taxon>Sar</taxon>
        <taxon>Stramenopiles</taxon>
        <taxon>Oomycota</taxon>
        <taxon>Peronosporomycetes</taxon>
        <taxon>Peronosporales</taxon>
        <taxon>Peronosporaceae</taxon>
        <taxon>Phytophthora</taxon>
    </lineage>
</organism>
<name>A0A225UR23_9STRA</name>
<protein>
    <recommendedName>
        <fullName evidence="3">M96 mating-specific protein</fullName>
    </recommendedName>
</protein>
<evidence type="ECO:0008006" key="3">
    <source>
        <dbReference type="Google" id="ProtNLM"/>
    </source>
</evidence>
<feature type="non-terminal residue" evidence="1">
    <location>
        <position position="447"/>
    </location>
</feature>
<evidence type="ECO:0000313" key="1">
    <source>
        <dbReference type="EMBL" id="OWY95418.1"/>
    </source>
</evidence>
<gene>
    <name evidence="1" type="ORF">PHMEG_00034580</name>
</gene>
<evidence type="ECO:0000313" key="2">
    <source>
        <dbReference type="Proteomes" id="UP000198211"/>
    </source>
</evidence>
<sequence>MDDDLLCDLSGFLDDCDVLPSSTELQALTPIANDATALIADSDQLLAETETLLASYERNDTNDTIVPTASQFPTIGENATLTTPKTPAELRKEVKNAQAAKRRLKYRTKLKTERQTLQEQEIVLSGELIHLQHARKRAKYLQQQSKTIPLWKDITKRQKDGRLEAEEYQKSLKRSVNFRSKTISELEEMIRQKLYGANASMICADFEEKRAVELNLDDKVLFEDYLNDLDVVYARTAEVFRNSGAEENPVMSYRIGPNRKWDGDLEFIENLDVLFVPFSFEQTANAMWQSMVQVHQQSDRRHYDHIGDLENTIAVKFPLLYPSAVGRVDMIIHFVMRRYVEAERMVLVWRALSEGEGKFSGMHSDETGWCVVRPNASDGDGDALMRTAMETFVHFVPMDISTRSTNKHTTQFSDLVVSSIDVDAAEIARMTSSDAAFLAEVDRFLTS</sequence>
<reference evidence="2" key="1">
    <citation type="submission" date="2017-03" db="EMBL/GenBank/DDBJ databases">
        <title>Phytopthora megakarya and P. palmivora, two closely related causual agents of cacao black pod achieved similar genome size and gene model numbers by different mechanisms.</title>
        <authorList>
            <person name="Ali S."/>
            <person name="Shao J."/>
            <person name="Larry D.J."/>
            <person name="Kronmiller B."/>
            <person name="Shen D."/>
            <person name="Strem M.D."/>
            <person name="Melnick R.L."/>
            <person name="Guiltinan M.J."/>
            <person name="Tyler B.M."/>
            <person name="Meinhardt L.W."/>
            <person name="Bailey B.A."/>
        </authorList>
    </citation>
    <scope>NUCLEOTIDE SEQUENCE [LARGE SCALE GENOMIC DNA]</scope>
    <source>
        <strain evidence="2">zdho120</strain>
    </source>
</reference>
<dbReference type="Proteomes" id="UP000198211">
    <property type="component" value="Unassembled WGS sequence"/>
</dbReference>
<dbReference type="AlphaFoldDB" id="A0A225UR23"/>
<accession>A0A225UR23</accession>
<proteinExistence type="predicted"/>
<dbReference type="EMBL" id="NBNE01012964">
    <property type="protein sequence ID" value="OWY95418.1"/>
    <property type="molecule type" value="Genomic_DNA"/>
</dbReference>
<dbReference type="OrthoDB" id="124671at2759"/>
<comment type="caution">
    <text evidence="1">The sequence shown here is derived from an EMBL/GenBank/DDBJ whole genome shotgun (WGS) entry which is preliminary data.</text>
</comment>